<evidence type="ECO:0000313" key="14">
    <source>
        <dbReference type="EMBL" id="MBR8827265.1"/>
    </source>
</evidence>
<gene>
    <name evidence="12 14" type="primary">psbV</name>
    <name evidence="14" type="ORF">DSM107014_05065</name>
</gene>
<reference evidence="14" key="1">
    <citation type="submission" date="2021-02" db="EMBL/GenBank/DDBJ databases">
        <title>Metagenome analyses of Stigonema ocellatum DSM 106950, Chlorogloea purpurea SAG 13.99 and Gomphosphaeria aponina DSM 107014.</title>
        <authorList>
            <person name="Marter P."/>
            <person name="Huang S."/>
        </authorList>
    </citation>
    <scope>NUCLEOTIDE SEQUENCE</scope>
    <source>
        <strain evidence="14">JP213</strain>
    </source>
</reference>
<dbReference type="GO" id="GO:0019684">
    <property type="term" value="P:photosynthesis, light reaction"/>
    <property type="evidence" value="ECO:0007669"/>
    <property type="project" value="UniProtKB-UniRule"/>
</dbReference>
<evidence type="ECO:0000259" key="13">
    <source>
        <dbReference type="PROSITE" id="PS51007"/>
    </source>
</evidence>
<keyword evidence="4 12" id="KW-0602">Photosynthesis</keyword>
<evidence type="ECO:0000256" key="5">
    <source>
        <dbReference type="ARBA" id="ARBA00022617"/>
    </source>
</evidence>
<organism evidence="14 15">
    <name type="scientific">Gomphosphaeria aponina SAG 52.96 = DSM 107014</name>
    <dbReference type="NCBI Taxonomy" id="1521640"/>
    <lineage>
        <taxon>Bacteria</taxon>
        <taxon>Bacillati</taxon>
        <taxon>Cyanobacteriota</taxon>
        <taxon>Cyanophyceae</taxon>
        <taxon>Oscillatoriophycideae</taxon>
        <taxon>Chroococcales</taxon>
        <taxon>Gomphosphaeriaceae</taxon>
        <taxon>Gomphosphaeria</taxon>
    </lineage>
</organism>
<evidence type="ECO:0000256" key="2">
    <source>
        <dbReference type="ARBA" id="ARBA00010433"/>
    </source>
</evidence>
<comment type="similarity">
    <text evidence="2 12">Belongs to the cytochrome c family. PsbV subfamily.</text>
</comment>
<dbReference type="SUPFAM" id="SSF46626">
    <property type="entry name" value="Cytochrome c"/>
    <property type="match status" value="1"/>
</dbReference>
<evidence type="ECO:0000256" key="12">
    <source>
        <dbReference type="HAMAP-Rule" id="MF_01378"/>
    </source>
</evidence>
<dbReference type="AlphaFoldDB" id="A0A941GU94"/>
<keyword evidence="5 12" id="KW-0349">Heme</keyword>
<evidence type="ECO:0000256" key="4">
    <source>
        <dbReference type="ARBA" id="ARBA00022531"/>
    </source>
</evidence>
<dbReference type="PROSITE" id="PS51007">
    <property type="entry name" value="CYTC"/>
    <property type="match status" value="1"/>
</dbReference>
<evidence type="ECO:0000256" key="1">
    <source>
        <dbReference type="ARBA" id="ARBA00004170"/>
    </source>
</evidence>
<dbReference type="NCBIfam" id="TIGR03045">
    <property type="entry name" value="PS_II_C550"/>
    <property type="match status" value="1"/>
</dbReference>
<dbReference type="InterPro" id="IPR017851">
    <property type="entry name" value="PsbV_cyt_c550"/>
</dbReference>
<dbReference type="InterPro" id="IPR036909">
    <property type="entry name" value="Cyt_c-like_dom_sf"/>
</dbReference>
<dbReference type="InterPro" id="IPR029490">
    <property type="entry name" value="Cytochrom_C550"/>
</dbReference>
<dbReference type="GO" id="GO:0031676">
    <property type="term" value="C:plasma membrane-derived thylakoid membrane"/>
    <property type="evidence" value="ECO:0007669"/>
    <property type="project" value="UniProtKB-SubCell"/>
</dbReference>
<evidence type="ECO:0000256" key="7">
    <source>
        <dbReference type="ARBA" id="ARBA00022982"/>
    </source>
</evidence>
<comment type="function">
    <text evidence="12">One of the extrinsic, lumenal subunits of photosystem II (PSII). PSII is a light-driven water plastoquinone oxidoreductase, using light energy to abstract electrons from H(2)O, generating a proton gradient subsequently used for ATP formation. The extrinsic proteins stabilize the structure of photosystem II oxygen-evolving complex (OEC), the ion environment of oxygen evolution and protect the OEC against heat-induced inactivation. Low-potential cytochrome c that plays a role in the OEC of PSII.</text>
</comment>
<dbReference type="GO" id="GO:0009055">
    <property type="term" value="F:electron transfer activity"/>
    <property type="evidence" value="ECO:0007669"/>
    <property type="project" value="InterPro"/>
</dbReference>
<keyword evidence="7 12" id="KW-0249">Electron transport</keyword>
<keyword evidence="6 12" id="KW-0479">Metal-binding</keyword>
<evidence type="ECO:0000256" key="11">
    <source>
        <dbReference type="ARBA" id="ARBA00023276"/>
    </source>
</evidence>
<evidence type="ECO:0000256" key="9">
    <source>
        <dbReference type="ARBA" id="ARBA00023078"/>
    </source>
</evidence>
<dbReference type="EMBL" id="JADQBC010000025">
    <property type="protein sequence ID" value="MBR8827265.1"/>
    <property type="molecule type" value="Genomic_DNA"/>
</dbReference>
<dbReference type="PIRSF" id="PIRSF005890">
    <property type="entry name" value="Phot_II_cyt_c550"/>
    <property type="match status" value="1"/>
</dbReference>
<proteinExistence type="inferred from homology"/>
<evidence type="ECO:0000256" key="8">
    <source>
        <dbReference type="ARBA" id="ARBA00023004"/>
    </source>
</evidence>
<comment type="subunit">
    <text evidence="12">PSII is composed of 1 copy each of membrane proteins PsbA, PsbB, PsbC, PsbD, PsbE, PsbF, PsbH, PsbI, PsbJ, PsbK, PsbL, PsbM, PsbT, PsbX, PsbY, PsbZ, Psb30/Ycf12, peripheral proteins PsbO, CyanoQ (PsbQ), PsbU, PsbV and a large number of cofactors. It forms dimeric complexes.</text>
</comment>
<feature type="binding site" description="axial binding residue" evidence="12">
    <location>
        <position position="118"/>
    </location>
    <ligand>
        <name>heme c</name>
        <dbReference type="ChEBI" id="CHEBI:61717"/>
    </ligand>
    <ligandPart>
        <name>Fe</name>
        <dbReference type="ChEBI" id="CHEBI:18248"/>
    </ligandPart>
</feature>
<dbReference type="Gene3D" id="1.10.760.10">
    <property type="entry name" value="Cytochrome c-like domain"/>
    <property type="match status" value="1"/>
</dbReference>
<evidence type="ECO:0000256" key="6">
    <source>
        <dbReference type="ARBA" id="ARBA00022723"/>
    </source>
</evidence>
<evidence type="ECO:0000313" key="15">
    <source>
        <dbReference type="Proteomes" id="UP000767446"/>
    </source>
</evidence>
<dbReference type="InterPro" id="IPR009056">
    <property type="entry name" value="Cyt_c-like_dom"/>
</dbReference>
<comment type="subcellular location">
    <subcellularLocation>
        <location evidence="12">Cellular thylakoid membrane</location>
        <topology evidence="12">Peripheral membrane protein</topology>
        <orientation evidence="12">Lumenal side</orientation>
    </subcellularLocation>
    <subcellularLocation>
        <location evidence="1">Membrane</location>
        <topology evidence="1">Peripheral membrane protein</topology>
    </subcellularLocation>
    <text evidence="12">Associated with photosystem II at the lumenal side of the thylakoid membrane.</text>
</comment>
<protein>
    <recommendedName>
        <fullName evidence="12">Photosystem II extrinsic protein V</fullName>
        <shortName evidence="12">PsbV</shortName>
    </recommendedName>
    <alternativeName>
        <fullName evidence="12">Cytochrome c-550</fullName>
    </alternativeName>
    <alternativeName>
        <fullName evidence="12">Cytochrome c550</fullName>
    </alternativeName>
    <alternativeName>
        <fullName evidence="12">Low-potential cytochrome c</fullName>
    </alternativeName>
</protein>
<dbReference type="Proteomes" id="UP000767446">
    <property type="component" value="Unassembled WGS sequence"/>
</dbReference>
<dbReference type="Pfam" id="PF14495">
    <property type="entry name" value="Cytochrom_C550"/>
    <property type="match status" value="1"/>
</dbReference>
<feature type="binding site" description="covalent" evidence="12">
    <location>
        <position position="66"/>
    </location>
    <ligand>
        <name>heme c</name>
        <dbReference type="ChEBI" id="CHEBI:61717"/>
    </ligand>
</feature>
<dbReference type="GO" id="GO:0005506">
    <property type="term" value="F:iron ion binding"/>
    <property type="evidence" value="ECO:0007669"/>
    <property type="project" value="InterPro"/>
</dbReference>
<dbReference type="GO" id="GO:0020037">
    <property type="term" value="F:heme binding"/>
    <property type="evidence" value="ECO:0007669"/>
    <property type="project" value="InterPro"/>
</dbReference>
<evidence type="ECO:0000256" key="10">
    <source>
        <dbReference type="ARBA" id="ARBA00023136"/>
    </source>
</evidence>
<feature type="binding site" description="covalent" evidence="12">
    <location>
        <position position="63"/>
    </location>
    <ligand>
        <name>heme c</name>
        <dbReference type="ChEBI" id="CHEBI:61717"/>
    </ligand>
</feature>
<keyword evidence="9 12" id="KW-0793">Thylakoid</keyword>
<keyword evidence="11 12" id="KW-0604">Photosystem II</keyword>
<dbReference type="GO" id="GO:0022904">
    <property type="term" value="P:respiratory electron transport chain"/>
    <property type="evidence" value="ECO:0007669"/>
    <property type="project" value="InterPro"/>
</dbReference>
<sequence length="163" mass="17856">MLKRLIWVVVAAVFFAFQLNISSVGALELNEGARTVQLNGGGEEVIVSLQDVKEGQRLFVNACSYCHNGGRTKTNPNVTLGLADLAGAEPPRDNIVAIVDYLKNPKTYDGEDDISLFHPNTTRSDLYSEMRNLTDDDLEALAGYILVQSNVRGITWGKGKELN</sequence>
<keyword evidence="8 12" id="KW-0408">Iron</keyword>
<comment type="cofactor">
    <cofactor evidence="12">
        <name>heme c</name>
        <dbReference type="ChEBI" id="CHEBI:61717"/>
    </cofactor>
    <text evidence="12">Binds 1 heme c group covalently per subunit.</text>
</comment>
<comment type="caution">
    <text evidence="14">The sequence shown here is derived from an EMBL/GenBank/DDBJ whole genome shotgun (WGS) entry which is preliminary data.</text>
</comment>
<feature type="domain" description="Cytochrome c" evidence="13">
    <location>
        <begin position="50"/>
        <end position="149"/>
    </location>
</feature>
<feature type="binding site" description="axial binding residue" evidence="12">
    <location>
        <position position="67"/>
    </location>
    <ligand>
        <name>heme c</name>
        <dbReference type="ChEBI" id="CHEBI:61717"/>
    </ligand>
    <ligandPart>
        <name>Fe</name>
        <dbReference type="ChEBI" id="CHEBI:18248"/>
    </ligandPart>
</feature>
<keyword evidence="3 12" id="KW-0813">Transport</keyword>
<evidence type="ECO:0000256" key="3">
    <source>
        <dbReference type="ARBA" id="ARBA00022448"/>
    </source>
</evidence>
<dbReference type="GO" id="GO:0009523">
    <property type="term" value="C:photosystem II"/>
    <property type="evidence" value="ECO:0007669"/>
    <property type="project" value="UniProtKB-KW"/>
</dbReference>
<dbReference type="HAMAP" id="MF_01378">
    <property type="entry name" value="PSII_Cyt550"/>
    <property type="match status" value="1"/>
</dbReference>
<accession>A0A941GU94</accession>
<dbReference type="InterPro" id="IPR016003">
    <property type="entry name" value="PsbV_cyt_c550-like"/>
</dbReference>
<keyword evidence="10 12" id="KW-0472">Membrane</keyword>
<name>A0A941GU94_9CHRO</name>